<gene>
    <name evidence="4" type="ORF">RAK27_08525</name>
</gene>
<feature type="domain" description="Tail spike" evidence="2">
    <location>
        <begin position="165"/>
        <end position="342"/>
    </location>
</feature>
<dbReference type="PANTHER" id="PTHR21666:SF270">
    <property type="entry name" value="MUREIN HYDROLASE ACTIVATOR ENVC"/>
    <property type="match status" value="1"/>
</dbReference>
<dbReference type="Pfam" id="PF06605">
    <property type="entry name" value="Prophage_tail"/>
    <property type="match status" value="1"/>
</dbReference>
<dbReference type="InterPro" id="IPR011055">
    <property type="entry name" value="Dup_hybrid_motif"/>
</dbReference>
<dbReference type="InterPro" id="IPR007119">
    <property type="entry name" value="Phage_tail_spike_N"/>
</dbReference>
<evidence type="ECO:0000259" key="1">
    <source>
        <dbReference type="Pfam" id="PF01551"/>
    </source>
</evidence>
<dbReference type="InterPro" id="IPR041219">
    <property type="entry name" value="Phage_lysozyme2"/>
</dbReference>
<accession>A0AAW9JYY2</accession>
<evidence type="ECO:0000313" key="4">
    <source>
        <dbReference type="EMBL" id="MDZ5758696.1"/>
    </source>
</evidence>
<sequence>MNHIYLYDEFEKDFNHNGMTMIDFEDEPTIHRAINGIFLLEGVYSIGGQHYKEIKKGAILSAMCPDRTRQLFRIKNPEKTITNISFTADHIAFDANRNFVESYFEANGSGSKIMAGIEGALTFPQRFNYSSNITTNHQFTINENYPIDSIMGQNNGGQNLVGVTGGELDMDNFNIRLLDKLGSDRGFRFDWGINLENIKETVSAEIPVNSLYLIGAVPEGNYDEEQDPITVKYLEMDGVTAENRVIGKRTNSEAKTEEELKAWGQSLFDKDRIHEPKVSHEISIIDLANTMEYAEFSNLVELQLGDTIHGTLQEQNITVQERMIEYTYFSRLGEYVTMTLGNDLGFYSSSVQNELTQIASDMETRTNILVEKIINATNLITGTNGGYVRFRPKNNPSEILIMDTDNVNTAKNVWRWNLGGLGHSKNGVNGPFPTAMTSDGQIVADIITAGRFNAEMLRVGFNGIGDTLELVNNALLIKNAGTKIMELTKQGMQFWNGARSVGTIGTFGDLFSWTAAETGWSNELLNIFLNAQGKAIQISAKKDEGIQLLPNGQINIKGDTIHAGNFGVGGTVRADRLFVAGKEITGGNGGGTGVPPSLTTEQEKNAWQVWSTLKGNGWTEQAAAGVLGNMQGESGIMPDKDEVGGGTGYGLVQWTSPQGIPGRQYVQQKLAQAGIAGDYRTVAVQLKLLEWDMDNGQYIPTSSYPYSAAQFRQLTDIATAARAFERNFERPEDLHPERVGYAQNWFDKLHGLTGGTFGIPVPVPYYVSSPWGQREGEFHQGIDFAAAENTPIYASDGGRVVHASFNNGGFGYYVCIEHSNGLYTGYAHMNNTMVSVGQQVSKGQQVGLMGNTGASQGVHLHFNVSDGLFGNYRDPAPLLGI</sequence>
<dbReference type="InterPro" id="IPR010572">
    <property type="entry name" value="Tail_dom"/>
</dbReference>
<comment type="caution">
    <text evidence="4">The sequence shown here is derived from an EMBL/GenBank/DDBJ whole genome shotgun (WGS) entry which is preliminary data.</text>
</comment>
<dbReference type="PANTHER" id="PTHR21666">
    <property type="entry name" value="PEPTIDASE-RELATED"/>
    <property type="match status" value="1"/>
</dbReference>
<dbReference type="InterPro" id="IPR050570">
    <property type="entry name" value="Cell_wall_metabolism_enzyme"/>
</dbReference>
<dbReference type="Pfam" id="PF18013">
    <property type="entry name" value="Phage_lysozyme2"/>
    <property type="match status" value="1"/>
</dbReference>
<dbReference type="Pfam" id="PF01551">
    <property type="entry name" value="Peptidase_M23"/>
    <property type="match status" value="1"/>
</dbReference>
<reference evidence="4" key="1">
    <citation type="submission" date="2023-08" db="EMBL/GenBank/DDBJ databases">
        <title>Genomic characterization of piscicolin 126 produced by Carnobacterium maltaromaticum CM22 strain isolated from salmon (Salmo salar).</title>
        <authorList>
            <person name="Gonzalez-Gragera E."/>
            <person name="Garcia-Lopez J.D."/>
            <person name="Teso-Perez C."/>
            <person name="Gimenez-Hernandez I."/>
            <person name="Peralta-Sanchez J.M."/>
            <person name="Valdivia E."/>
            <person name="Montalban-Lopez M."/>
            <person name="Martin-Platero A.M."/>
            <person name="Banos A."/>
            <person name="Martinez-Bueno M."/>
        </authorList>
    </citation>
    <scope>NUCLEOTIDE SEQUENCE</scope>
    <source>
        <strain evidence="4">CM22</strain>
    </source>
</reference>
<dbReference type="RefSeq" id="WP_322808867.1">
    <property type="nucleotide sequence ID" value="NZ_JAVBVO010000003.1"/>
</dbReference>
<dbReference type="InterPro" id="IPR016047">
    <property type="entry name" value="M23ase_b-sheet_dom"/>
</dbReference>
<dbReference type="SUPFAM" id="SSF51261">
    <property type="entry name" value="Duplicated hybrid motif"/>
    <property type="match status" value="1"/>
</dbReference>
<proteinExistence type="predicted"/>
<dbReference type="EMBL" id="JAVBVO010000003">
    <property type="protein sequence ID" value="MDZ5758696.1"/>
    <property type="molecule type" value="Genomic_DNA"/>
</dbReference>
<dbReference type="CDD" id="cd12797">
    <property type="entry name" value="M23_peptidase"/>
    <property type="match status" value="1"/>
</dbReference>
<dbReference type="Proteomes" id="UP001290462">
    <property type="component" value="Unassembled WGS sequence"/>
</dbReference>
<feature type="domain" description="Phage tail lysozyme" evidence="3">
    <location>
        <begin position="604"/>
        <end position="749"/>
    </location>
</feature>
<organism evidence="4 5">
    <name type="scientific">Carnobacterium maltaromaticum</name>
    <name type="common">Carnobacterium piscicola</name>
    <dbReference type="NCBI Taxonomy" id="2751"/>
    <lineage>
        <taxon>Bacteria</taxon>
        <taxon>Bacillati</taxon>
        <taxon>Bacillota</taxon>
        <taxon>Bacilli</taxon>
        <taxon>Lactobacillales</taxon>
        <taxon>Carnobacteriaceae</taxon>
        <taxon>Carnobacterium</taxon>
    </lineage>
</organism>
<feature type="domain" description="M23ase beta-sheet core" evidence="1">
    <location>
        <begin position="778"/>
        <end position="865"/>
    </location>
</feature>
<dbReference type="NCBIfam" id="TIGR01665">
    <property type="entry name" value="put_anti_recept"/>
    <property type="match status" value="1"/>
</dbReference>
<name>A0AAW9JYY2_CARML</name>
<dbReference type="Gene3D" id="2.70.70.10">
    <property type="entry name" value="Glucose Permease (Domain IIA)"/>
    <property type="match status" value="1"/>
</dbReference>
<evidence type="ECO:0000313" key="5">
    <source>
        <dbReference type="Proteomes" id="UP001290462"/>
    </source>
</evidence>
<protein>
    <submittedName>
        <fullName evidence="4">Phage tail tip lysozyme</fullName>
    </submittedName>
</protein>
<evidence type="ECO:0000259" key="3">
    <source>
        <dbReference type="Pfam" id="PF18013"/>
    </source>
</evidence>
<dbReference type="GO" id="GO:0004222">
    <property type="term" value="F:metalloendopeptidase activity"/>
    <property type="evidence" value="ECO:0007669"/>
    <property type="project" value="TreeGrafter"/>
</dbReference>
<dbReference type="Gene3D" id="1.10.530.10">
    <property type="match status" value="1"/>
</dbReference>
<evidence type="ECO:0000259" key="2">
    <source>
        <dbReference type="Pfam" id="PF06605"/>
    </source>
</evidence>
<dbReference type="AlphaFoldDB" id="A0AAW9JYY2"/>